<evidence type="ECO:0000256" key="1">
    <source>
        <dbReference type="ARBA" id="ARBA00004117"/>
    </source>
</evidence>
<dbReference type="InterPro" id="IPR001444">
    <property type="entry name" value="Flag_bb_rod_N"/>
</dbReference>
<evidence type="ECO:0000313" key="8">
    <source>
        <dbReference type="EMBL" id="OHX12070.1"/>
    </source>
</evidence>
<comment type="subunit">
    <text evidence="6">The basal body constitutes a major portion of the flagellar organelle and consists of a number of rings mounted on a central rod.</text>
</comment>
<dbReference type="RefSeq" id="WP_071115044.1">
    <property type="nucleotide sequence ID" value="NZ_MKCS01000001.1"/>
</dbReference>
<feature type="domain" description="Flagellar basal body rod protein N-terminal" evidence="7">
    <location>
        <begin position="19"/>
        <end position="37"/>
    </location>
</feature>
<evidence type="ECO:0000256" key="6">
    <source>
        <dbReference type="PIRNR" id="PIRNR002889"/>
    </source>
</evidence>
<reference evidence="8 9" key="1">
    <citation type="submission" date="2016-09" db="EMBL/GenBank/DDBJ databases">
        <title>Chromobacterium muskegensis sp. nov., an insecticidal bacterium isolated from Sphagnum bogs.</title>
        <authorList>
            <person name="Sparks M.E."/>
            <person name="Blackburn M.B."/>
            <person name="Gundersen-Rindal D.E."/>
            <person name="Mitchell A."/>
            <person name="Farrar R."/>
            <person name="Kuhar D."/>
        </authorList>
    </citation>
    <scope>NUCLEOTIDE SEQUENCE [LARGE SCALE GENOMIC DNA]</scope>
    <source>
        <strain evidence="8 9">37-2</strain>
    </source>
</reference>
<dbReference type="EMBL" id="MKCS01000001">
    <property type="protein sequence ID" value="OHX12070.1"/>
    <property type="molecule type" value="Genomic_DNA"/>
</dbReference>
<protein>
    <recommendedName>
        <fullName evidence="3 6">Flagellar basal body rod protein FlgB</fullName>
    </recommendedName>
</protein>
<sequence>MQIGSVGEVVPLALDGLVARQQVIAQNIANLNTPGYTPMRVEFESALQSVAAGAGDGANAVRIKPDLRQAAPTGQAAQAELSHQVSMLADTVLRYQTLIKGVNKQLAIMQLAVSDGRR</sequence>
<dbReference type="GO" id="GO:0071973">
    <property type="term" value="P:bacterial-type flagellum-dependent cell motility"/>
    <property type="evidence" value="ECO:0007669"/>
    <property type="project" value="InterPro"/>
</dbReference>
<dbReference type="Proteomes" id="UP000180088">
    <property type="component" value="Unassembled WGS sequence"/>
</dbReference>
<comment type="subcellular location">
    <subcellularLocation>
        <location evidence="1 6">Bacterial flagellum basal body</location>
    </subcellularLocation>
</comment>
<evidence type="ECO:0000256" key="5">
    <source>
        <dbReference type="ARBA" id="ARBA00024934"/>
    </source>
</evidence>
<comment type="function">
    <text evidence="5 6">Structural component of flagellum, the bacterial motility apparatus. Part of the rod structure of flagellar basal body.</text>
</comment>
<dbReference type="InterPro" id="IPR006300">
    <property type="entry name" value="FlgB"/>
</dbReference>
<evidence type="ECO:0000259" key="7">
    <source>
        <dbReference type="Pfam" id="PF00460"/>
    </source>
</evidence>
<accession>A0A1S1WY68</accession>
<gene>
    <name evidence="8" type="ORF">BI347_00110</name>
</gene>
<dbReference type="Pfam" id="PF00460">
    <property type="entry name" value="Flg_bb_rod"/>
    <property type="match status" value="1"/>
</dbReference>
<dbReference type="PIRSF" id="PIRSF002889">
    <property type="entry name" value="Rod_FlgB"/>
    <property type="match status" value="1"/>
</dbReference>
<dbReference type="STRING" id="1903179.BI347_00110"/>
<proteinExistence type="inferred from homology"/>
<evidence type="ECO:0000256" key="4">
    <source>
        <dbReference type="ARBA" id="ARBA00023143"/>
    </source>
</evidence>
<dbReference type="GO" id="GO:0030694">
    <property type="term" value="C:bacterial-type flagellum basal body, rod"/>
    <property type="evidence" value="ECO:0007669"/>
    <property type="project" value="InterPro"/>
</dbReference>
<evidence type="ECO:0000256" key="2">
    <source>
        <dbReference type="ARBA" id="ARBA00009677"/>
    </source>
</evidence>
<organism evidence="8 9">
    <name type="scientific">Chromobacterium sphagni</name>
    <dbReference type="NCBI Taxonomy" id="1903179"/>
    <lineage>
        <taxon>Bacteria</taxon>
        <taxon>Pseudomonadati</taxon>
        <taxon>Pseudomonadota</taxon>
        <taxon>Betaproteobacteria</taxon>
        <taxon>Neisseriales</taxon>
        <taxon>Chromobacteriaceae</taxon>
        <taxon>Chromobacterium</taxon>
    </lineage>
</organism>
<name>A0A1S1WY68_9NEIS</name>
<dbReference type="OrthoDB" id="9133466at2"/>
<comment type="similarity">
    <text evidence="2 6">Belongs to the flagella basal body rod proteins family.</text>
</comment>
<dbReference type="AlphaFoldDB" id="A0A1S1WY68"/>
<evidence type="ECO:0000313" key="9">
    <source>
        <dbReference type="Proteomes" id="UP000180088"/>
    </source>
</evidence>
<comment type="caution">
    <text evidence="8">The sequence shown here is derived from an EMBL/GenBank/DDBJ whole genome shotgun (WGS) entry which is preliminary data.</text>
</comment>
<keyword evidence="4 6" id="KW-0975">Bacterial flagellum</keyword>
<evidence type="ECO:0000256" key="3">
    <source>
        <dbReference type="ARBA" id="ARBA00014376"/>
    </source>
</evidence>